<sequence>MRQTQFSSTKIYAVIALCVLQGVWTGTIAAAAERGLPDFPTSFDSRERLAKPDLSTLQRLRFLTTVDFPPFNFIDQTGKLAGFHIDLVRAICHDLEIESKCQIQALPFAELRDDLEKDAGEAVIAGMAVTSGLRRDFTFSRPYLRLPARFVVRTAAAPAGDGARALSGRPVGVVRSSVHEAMLKAYFPALRPVPFDRQGDLFSALKSGGIDAAFGDGLQMAFWIAGSQAEQCCRLFDGPYFSEPFLGEGLTVMTRKDQPAVSAAIDHALLSLTRSGRLGEIYLRYFPVSIY</sequence>
<gene>
    <name evidence="4" type="ORF">C7449_102485</name>
</gene>
<organism evidence="4 5">
    <name type="scientific">Mycoplana dimorpha</name>
    <dbReference type="NCBI Taxonomy" id="28320"/>
    <lineage>
        <taxon>Bacteria</taxon>
        <taxon>Pseudomonadati</taxon>
        <taxon>Pseudomonadota</taxon>
        <taxon>Alphaproteobacteria</taxon>
        <taxon>Hyphomicrobiales</taxon>
        <taxon>Rhizobiaceae</taxon>
        <taxon>Mycoplana</taxon>
    </lineage>
</organism>
<dbReference type="AlphaFoldDB" id="A0A2T5BF80"/>
<feature type="domain" description="Solute-binding protein family 3/N-terminal" evidence="3">
    <location>
        <begin position="59"/>
        <end position="289"/>
    </location>
</feature>
<protein>
    <submittedName>
        <fullName evidence="4">Amino acid ABC transporter substrate-binding protein (PAAT family)</fullName>
    </submittedName>
</protein>
<accession>A0A2T5BF80</accession>
<dbReference type="InterPro" id="IPR001638">
    <property type="entry name" value="Solute-binding_3/MltF_N"/>
</dbReference>
<dbReference type="PANTHER" id="PTHR35936">
    <property type="entry name" value="MEMBRANE-BOUND LYTIC MUREIN TRANSGLYCOSYLASE F"/>
    <property type="match status" value="1"/>
</dbReference>
<comment type="caution">
    <text evidence="4">The sequence shown here is derived from an EMBL/GenBank/DDBJ whole genome shotgun (WGS) entry which is preliminary data.</text>
</comment>
<evidence type="ECO:0000313" key="4">
    <source>
        <dbReference type="EMBL" id="PTM97608.1"/>
    </source>
</evidence>
<dbReference type="Proteomes" id="UP000241247">
    <property type="component" value="Unassembled WGS sequence"/>
</dbReference>
<keyword evidence="5" id="KW-1185">Reference proteome</keyword>
<evidence type="ECO:0000313" key="5">
    <source>
        <dbReference type="Proteomes" id="UP000241247"/>
    </source>
</evidence>
<dbReference type="EMBL" id="PZZZ01000002">
    <property type="protein sequence ID" value="PTM97608.1"/>
    <property type="molecule type" value="Genomic_DNA"/>
</dbReference>
<dbReference type="SUPFAM" id="SSF53850">
    <property type="entry name" value="Periplasmic binding protein-like II"/>
    <property type="match status" value="1"/>
</dbReference>
<reference evidence="4 5" key="1">
    <citation type="submission" date="2018-04" db="EMBL/GenBank/DDBJ databases">
        <title>Genomic Encyclopedia of Type Strains, Phase IV (KMG-IV): sequencing the most valuable type-strain genomes for metagenomic binning, comparative biology and taxonomic classification.</title>
        <authorList>
            <person name="Goeker M."/>
        </authorList>
    </citation>
    <scope>NUCLEOTIDE SEQUENCE [LARGE SCALE GENOMIC DNA]</scope>
    <source>
        <strain evidence="4 5">DSM 7138</strain>
    </source>
</reference>
<dbReference type="Gene3D" id="3.40.190.10">
    <property type="entry name" value="Periplasmic binding protein-like II"/>
    <property type="match status" value="2"/>
</dbReference>
<dbReference type="SMART" id="SM00062">
    <property type="entry name" value="PBPb"/>
    <property type="match status" value="1"/>
</dbReference>
<evidence type="ECO:0000256" key="2">
    <source>
        <dbReference type="ARBA" id="ARBA00022729"/>
    </source>
</evidence>
<dbReference type="PANTHER" id="PTHR35936:SF35">
    <property type="entry name" value="L-CYSTINE-BINDING PROTEIN TCYJ"/>
    <property type="match status" value="1"/>
</dbReference>
<dbReference type="Pfam" id="PF00497">
    <property type="entry name" value="SBP_bac_3"/>
    <property type="match status" value="1"/>
</dbReference>
<keyword evidence="2" id="KW-0732">Signal</keyword>
<evidence type="ECO:0000256" key="1">
    <source>
        <dbReference type="ARBA" id="ARBA00004418"/>
    </source>
</evidence>
<evidence type="ECO:0000259" key="3">
    <source>
        <dbReference type="SMART" id="SM00062"/>
    </source>
</evidence>
<proteinExistence type="predicted"/>
<name>A0A2T5BF80_MYCDI</name>
<dbReference type="GO" id="GO:0042597">
    <property type="term" value="C:periplasmic space"/>
    <property type="evidence" value="ECO:0007669"/>
    <property type="project" value="UniProtKB-SubCell"/>
</dbReference>
<dbReference type="RefSeq" id="WP_374828167.1">
    <property type="nucleotide sequence ID" value="NZ_JBHEEX010000001.1"/>
</dbReference>
<comment type="subcellular location">
    <subcellularLocation>
        <location evidence="1">Periplasm</location>
    </subcellularLocation>
</comment>